<dbReference type="Proteomes" id="UP000824782">
    <property type="component" value="Unassembled WGS sequence"/>
</dbReference>
<dbReference type="EMBL" id="WNYA01000003">
    <property type="protein sequence ID" value="KAG8581921.1"/>
    <property type="molecule type" value="Genomic_DNA"/>
</dbReference>
<name>A0AAV7CAG4_ENGPU</name>
<evidence type="ECO:0000313" key="2">
    <source>
        <dbReference type="Proteomes" id="UP000824782"/>
    </source>
</evidence>
<accession>A0AAV7CAG4</accession>
<sequence>MMQYVGIIGGGEMKNPAKYHKECRDDPFCWKAVLNVSRWFWLMIQLTLYTATPLKYAWRNVLLHTLTCYQHVTYITYIHHCIIEAVRKGVQRISPLQIEKCLQY</sequence>
<evidence type="ECO:0000313" key="1">
    <source>
        <dbReference type="EMBL" id="KAG8581921.1"/>
    </source>
</evidence>
<protein>
    <submittedName>
        <fullName evidence="1">Uncharacterized protein</fullName>
    </submittedName>
</protein>
<organism evidence="1 2">
    <name type="scientific">Engystomops pustulosus</name>
    <name type="common">Tungara frog</name>
    <name type="synonym">Physalaemus pustulosus</name>
    <dbReference type="NCBI Taxonomy" id="76066"/>
    <lineage>
        <taxon>Eukaryota</taxon>
        <taxon>Metazoa</taxon>
        <taxon>Chordata</taxon>
        <taxon>Craniata</taxon>
        <taxon>Vertebrata</taxon>
        <taxon>Euteleostomi</taxon>
        <taxon>Amphibia</taxon>
        <taxon>Batrachia</taxon>
        <taxon>Anura</taxon>
        <taxon>Neobatrachia</taxon>
        <taxon>Hyloidea</taxon>
        <taxon>Leptodactylidae</taxon>
        <taxon>Leiuperinae</taxon>
        <taxon>Engystomops</taxon>
    </lineage>
</organism>
<reference evidence="1" key="1">
    <citation type="thesis" date="2020" institute="ProQuest LLC" country="789 East Eisenhower Parkway, Ann Arbor, MI, USA">
        <title>Comparative Genomics and Chromosome Evolution.</title>
        <authorList>
            <person name="Mudd A.B."/>
        </authorList>
    </citation>
    <scope>NUCLEOTIDE SEQUENCE</scope>
    <source>
        <strain evidence="1">237g6f4</strain>
        <tissue evidence="1">Blood</tissue>
    </source>
</reference>
<proteinExistence type="predicted"/>
<dbReference type="AlphaFoldDB" id="A0AAV7CAG4"/>
<gene>
    <name evidence="1" type="ORF">GDO81_007841</name>
</gene>
<keyword evidence="2" id="KW-1185">Reference proteome</keyword>
<comment type="caution">
    <text evidence="1">The sequence shown here is derived from an EMBL/GenBank/DDBJ whole genome shotgun (WGS) entry which is preliminary data.</text>
</comment>